<proteinExistence type="predicted"/>
<sequence>MENNLCKVS</sequence>
<organism evidence="1">
    <name type="scientific">Arundo donax</name>
    <name type="common">Giant reed</name>
    <name type="synonym">Donax arundinaceus</name>
    <dbReference type="NCBI Taxonomy" id="35708"/>
    <lineage>
        <taxon>Eukaryota</taxon>
        <taxon>Viridiplantae</taxon>
        <taxon>Streptophyta</taxon>
        <taxon>Embryophyta</taxon>
        <taxon>Tracheophyta</taxon>
        <taxon>Spermatophyta</taxon>
        <taxon>Magnoliopsida</taxon>
        <taxon>Liliopsida</taxon>
        <taxon>Poales</taxon>
        <taxon>Poaceae</taxon>
        <taxon>PACMAD clade</taxon>
        <taxon>Arundinoideae</taxon>
        <taxon>Arundineae</taxon>
        <taxon>Arundo</taxon>
    </lineage>
</organism>
<name>A0A0A8XU09_ARUDO</name>
<dbReference type="EMBL" id="GBRH01280514">
    <property type="protein sequence ID" value="JAD17381.1"/>
    <property type="molecule type" value="Transcribed_RNA"/>
</dbReference>
<reference evidence="1" key="2">
    <citation type="journal article" date="2015" name="Data Brief">
        <title>Shoot transcriptome of the giant reed, Arundo donax.</title>
        <authorList>
            <person name="Barrero R.A."/>
            <person name="Guerrero F.D."/>
            <person name="Moolhuijzen P."/>
            <person name="Goolsby J.A."/>
            <person name="Tidwell J."/>
            <person name="Bellgard S.E."/>
            <person name="Bellgard M.I."/>
        </authorList>
    </citation>
    <scope>NUCLEOTIDE SEQUENCE</scope>
    <source>
        <tissue evidence="1">Shoot tissue taken approximately 20 cm above the soil surface</tissue>
    </source>
</reference>
<reference evidence="1" key="1">
    <citation type="submission" date="2014-09" db="EMBL/GenBank/DDBJ databases">
        <authorList>
            <person name="Magalhaes I.L.F."/>
            <person name="Oliveira U."/>
            <person name="Santos F.R."/>
            <person name="Vidigal T.H.D.A."/>
            <person name="Brescovit A.D."/>
            <person name="Santos A.J."/>
        </authorList>
    </citation>
    <scope>NUCLEOTIDE SEQUENCE</scope>
    <source>
        <tissue evidence="1">Shoot tissue taken approximately 20 cm above the soil surface</tissue>
    </source>
</reference>
<accession>A0A0A8XU09</accession>
<evidence type="ECO:0000313" key="1">
    <source>
        <dbReference type="EMBL" id="JAD17381.1"/>
    </source>
</evidence>
<protein>
    <submittedName>
        <fullName evidence="1">Uncharacterized protein</fullName>
    </submittedName>
</protein>